<dbReference type="GO" id="GO:0015074">
    <property type="term" value="P:DNA integration"/>
    <property type="evidence" value="ECO:0007669"/>
    <property type="project" value="UniProtKB-KW"/>
</dbReference>
<evidence type="ECO:0000313" key="9">
    <source>
        <dbReference type="Proteomes" id="UP000677913"/>
    </source>
</evidence>
<dbReference type="InterPro" id="IPR013762">
    <property type="entry name" value="Integrase-like_cat_sf"/>
</dbReference>
<feature type="domain" description="Core-binding (CB)" evidence="7">
    <location>
        <begin position="49"/>
        <end position="175"/>
    </location>
</feature>
<name>A0A8J8BBG8_9ACTN</name>
<feature type="compositionally biased region" description="Low complexity" evidence="5">
    <location>
        <begin position="256"/>
        <end position="277"/>
    </location>
</feature>
<dbReference type="PANTHER" id="PTHR30349:SF91">
    <property type="entry name" value="INTA PROTEIN"/>
    <property type="match status" value="1"/>
</dbReference>
<proteinExistence type="predicted"/>
<protein>
    <submittedName>
        <fullName evidence="8">Site-specific integrase</fullName>
    </submittedName>
</protein>
<reference evidence="8" key="1">
    <citation type="submission" date="2021-04" db="EMBL/GenBank/DDBJ databases">
        <title>Genome based classification of Actinospica acidithermotolerans sp. nov., an actinobacterium isolated from an Indonesian hot spring.</title>
        <authorList>
            <person name="Kusuma A.B."/>
            <person name="Putra K.E."/>
            <person name="Nafisah S."/>
            <person name="Loh J."/>
            <person name="Nouioui I."/>
            <person name="Goodfellow M."/>
        </authorList>
    </citation>
    <scope>NUCLEOTIDE SEQUENCE</scope>
    <source>
        <strain evidence="8">DSM 45618</strain>
    </source>
</reference>
<dbReference type="InterPro" id="IPR010998">
    <property type="entry name" value="Integrase_recombinase_N"/>
</dbReference>
<dbReference type="GO" id="GO:0006310">
    <property type="term" value="P:DNA recombination"/>
    <property type="evidence" value="ECO:0007669"/>
    <property type="project" value="UniProtKB-KW"/>
</dbReference>
<evidence type="ECO:0000256" key="3">
    <source>
        <dbReference type="ARBA" id="ARBA00023172"/>
    </source>
</evidence>
<keyword evidence="9" id="KW-1185">Reference proteome</keyword>
<keyword evidence="3" id="KW-0233">DNA recombination</keyword>
<feature type="region of interest" description="Disordered" evidence="5">
    <location>
        <begin position="256"/>
        <end position="292"/>
    </location>
</feature>
<dbReference type="Gene3D" id="1.10.150.130">
    <property type="match status" value="1"/>
</dbReference>
<evidence type="ECO:0000259" key="7">
    <source>
        <dbReference type="PROSITE" id="PS51900"/>
    </source>
</evidence>
<dbReference type="PANTHER" id="PTHR30349">
    <property type="entry name" value="PHAGE INTEGRASE-RELATED"/>
    <property type="match status" value="1"/>
</dbReference>
<gene>
    <name evidence="8" type="ORF">KGA66_03305</name>
</gene>
<dbReference type="CDD" id="cd01189">
    <property type="entry name" value="INT_ICEBs1_C_like"/>
    <property type="match status" value="1"/>
</dbReference>
<dbReference type="InterPro" id="IPR004107">
    <property type="entry name" value="Integrase_SAM-like_N"/>
</dbReference>
<keyword evidence="2 4" id="KW-0238">DNA-binding</keyword>
<dbReference type="Pfam" id="PF14659">
    <property type="entry name" value="Phage_int_SAM_3"/>
    <property type="match status" value="1"/>
</dbReference>
<organism evidence="8 9">
    <name type="scientific">Actinocrinis puniceicyclus</name>
    <dbReference type="NCBI Taxonomy" id="977794"/>
    <lineage>
        <taxon>Bacteria</taxon>
        <taxon>Bacillati</taxon>
        <taxon>Actinomycetota</taxon>
        <taxon>Actinomycetes</taxon>
        <taxon>Catenulisporales</taxon>
        <taxon>Actinospicaceae</taxon>
        <taxon>Actinocrinis</taxon>
    </lineage>
</organism>
<dbReference type="Pfam" id="PF00589">
    <property type="entry name" value="Phage_integrase"/>
    <property type="match status" value="1"/>
</dbReference>
<evidence type="ECO:0000256" key="2">
    <source>
        <dbReference type="ARBA" id="ARBA00023125"/>
    </source>
</evidence>
<sequence>MADLADVPGAARSTIADMIQEAIRTHAPLPDPQDVRARITVGVPIDTVLTVGQFLLEWIDAKKDLKANTRRSYRQQITQYLIPAIGHHRLDRLRAAHVQAALDRIAQDAAAIETTNAARHAVEAEARQAWRTGDRAAAQAARAKLVAMPPFRRPAGPATVQRIRACLRSALTDAQKQQLVTVNVAKLVNLRSGRRPKPKVWTDARVTAWREDGQIPGPVMVWTAPQTTAFLARAASHRSIRFTRSSRTADCAAAKQSACAGSTSTSPPAKSRSPSRSCNSAGRLATDDTKSESGDRTVIAPLVVLKAIAVHRKKQAAARLACGEDWQQTGLVFTDDHGASLHPDYVLEQFQRLVREAGLPPIRLHDLRHGAATLALTAGVPMKTVSEMLGHASITITADTYTSVVDEARRVAADAIADQLAA</sequence>
<accession>A0A8J8BBG8</accession>
<dbReference type="InterPro" id="IPR002104">
    <property type="entry name" value="Integrase_catalytic"/>
</dbReference>
<evidence type="ECO:0000313" key="8">
    <source>
        <dbReference type="EMBL" id="MBS2962061.1"/>
    </source>
</evidence>
<evidence type="ECO:0000256" key="1">
    <source>
        <dbReference type="ARBA" id="ARBA00022908"/>
    </source>
</evidence>
<keyword evidence="1" id="KW-0229">DNA integration</keyword>
<dbReference type="RefSeq" id="WP_211464329.1">
    <property type="nucleotide sequence ID" value="NZ_JAGSXH010000006.1"/>
</dbReference>
<dbReference type="InterPro" id="IPR011010">
    <property type="entry name" value="DNA_brk_join_enz"/>
</dbReference>
<evidence type="ECO:0000256" key="5">
    <source>
        <dbReference type="SAM" id="MobiDB-lite"/>
    </source>
</evidence>
<feature type="domain" description="Tyr recombinase" evidence="6">
    <location>
        <begin position="196"/>
        <end position="414"/>
    </location>
</feature>
<dbReference type="SUPFAM" id="SSF56349">
    <property type="entry name" value="DNA breaking-rejoining enzymes"/>
    <property type="match status" value="1"/>
</dbReference>
<dbReference type="Proteomes" id="UP000677913">
    <property type="component" value="Unassembled WGS sequence"/>
</dbReference>
<evidence type="ECO:0000259" key="6">
    <source>
        <dbReference type="PROSITE" id="PS51898"/>
    </source>
</evidence>
<dbReference type="GO" id="GO:0003677">
    <property type="term" value="F:DNA binding"/>
    <property type="evidence" value="ECO:0007669"/>
    <property type="project" value="UniProtKB-UniRule"/>
</dbReference>
<dbReference type="EMBL" id="JAGSXH010000006">
    <property type="protein sequence ID" value="MBS2962061.1"/>
    <property type="molecule type" value="Genomic_DNA"/>
</dbReference>
<comment type="caution">
    <text evidence="8">The sequence shown here is derived from an EMBL/GenBank/DDBJ whole genome shotgun (WGS) entry which is preliminary data.</text>
</comment>
<dbReference type="InterPro" id="IPR050090">
    <property type="entry name" value="Tyrosine_recombinase_XerCD"/>
</dbReference>
<evidence type="ECO:0000256" key="4">
    <source>
        <dbReference type="PROSITE-ProRule" id="PRU01248"/>
    </source>
</evidence>
<dbReference type="AlphaFoldDB" id="A0A8J8BBG8"/>
<dbReference type="Gene3D" id="1.10.443.10">
    <property type="entry name" value="Intergrase catalytic core"/>
    <property type="match status" value="1"/>
</dbReference>
<dbReference type="PROSITE" id="PS51900">
    <property type="entry name" value="CB"/>
    <property type="match status" value="1"/>
</dbReference>
<dbReference type="PROSITE" id="PS51898">
    <property type="entry name" value="TYR_RECOMBINASE"/>
    <property type="match status" value="1"/>
</dbReference>
<dbReference type="InterPro" id="IPR044068">
    <property type="entry name" value="CB"/>
</dbReference>